<dbReference type="InParanoid" id="A0A1Y2PB83"/>
<evidence type="ECO:0000259" key="3">
    <source>
        <dbReference type="Pfam" id="PF12890"/>
    </source>
</evidence>
<dbReference type="InterPro" id="IPR024403">
    <property type="entry name" value="DHOase_cat"/>
</dbReference>
<dbReference type="InterPro" id="IPR050138">
    <property type="entry name" value="DHOase/Allantoinase_Hydrolase"/>
</dbReference>
<evidence type="ECO:0000313" key="5">
    <source>
        <dbReference type="Proteomes" id="UP000194221"/>
    </source>
</evidence>
<dbReference type="InterPro" id="IPR006680">
    <property type="entry name" value="Amidohydro-rel"/>
</dbReference>
<dbReference type="OrthoDB" id="9765462at2"/>
<accession>A0A1Y2PB83</accession>
<dbReference type="EMBL" id="LAPZ01000007">
    <property type="protein sequence ID" value="OSY87702.1"/>
    <property type="molecule type" value="Genomic_DNA"/>
</dbReference>
<reference evidence="4 5" key="1">
    <citation type="submission" date="2015-03" db="EMBL/GenBank/DDBJ databases">
        <title>Genome sequence of Tenacibaculum sp. S2-2, isolated from intestinal microbiota of sea cucumber, Apostichopus japonicas.</title>
        <authorList>
            <person name="Shao Z."/>
            <person name="Wang L."/>
            <person name="Li X."/>
        </authorList>
    </citation>
    <scope>NUCLEOTIDE SEQUENCE [LARGE SCALE GENOMIC DNA]</scope>
    <source>
        <strain evidence="4 5">S2-2</strain>
    </source>
</reference>
<evidence type="ECO:0000256" key="1">
    <source>
        <dbReference type="ARBA" id="ARBA00022975"/>
    </source>
</evidence>
<dbReference type="FunCoup" id="A0A1Y2PB83">
    <property type="interactions" value="279"/>
</dbReference>
<organism evidence="4 5">
    <name type="scientific">Tenacibaculum holothuriorum</name>
    <dbReference type="NCBI Taxonomy" id="1635173"/>
    <lineage>
        <taxon>Bacteria</taxon>
        <taxon>Pseudomonadati</taxon>
        <taxon>Bacteroidota</taxon>
        <taxon>Flavobacteriia</taxon>
        <taxon>Flavobacteriales</taxon>
        <taxon>Flavobacteriaceae</taxon>
        <taxon>Tenacibaculum</taxon>
    </lineage>
</organism>
<keyword evidence="1" id="KW-0665">Pyrimidine biosynthesis</keyword>
<keyword evidence="5" id="KW-1185">Reference proteome</keyword>
<feature type="domain" description="Dihydroorotase catalytic" evidence="3">
    <location>
        <begin position="81"/>
        <end position="261"/>
    </location>
</feature>
<proteinExistence type="predicted"/>
<dbReference type="GO" id="GO:0006221">
    <property type="term" value="P:pyrimidine nucleotide biosynthetic process"/>
    <property type="evidence" value="ECO:0007669"/>
    <property type="project" value="UniProtKB-KW"/>
</dbReference>
<dbReference type="Gene3D" id="2.30.40.10">
    <property type="entry name" value="Urease, subunit C, domain 1"/>
    <property type="match status" value="1"/>
</dbReference>
<gene>
    <name evidence="4" type="ORF">WH52_09740</name>
</gene>
<comment type="caution">
    <text evidence="4">The sequence shown here is derived from an EMBL/GenBank/DDBJ whole genome shotgun (WGS) entry which is preliminary data.</text>
</comment>
<dbReference type="PANTHER" id="PTHR43668">
    <property type="entry name" value="ALLANTOINASE"/>
    <property type="match status" value="1"/>
</dbReference>
<dbReference type="Gene3D" id="3.20.20.140">
    <property type="entry name" value="Metal-dependent hydrolases"/>
    <property type="match status" value="1"/>
</dbReference>
<dbReference type="GO" id="GO:0006145">
    <property type="term" value="P:purine nucleobase catabolic process"/>
    <property type="evidence" value="ECO:0007669"/>
    <property type="project" value="TreeGrafter"/>
</dbReference>
<protein>
    <submittedName>
        <fullName evidence="4">Dihydroorotase</fullName>
    </submittedName>
</protein>
<dbReference type="GO" id="GO:0046872">
    <property type="term" value="F:metal ion binding"/>
    <property type="evidence" value="ECO:0007669"/>
    <property type="project" value="InterPro"/>
</dbReference>
<dbReference type="NCBIfam" id="TIGR00857">
    <property type="entry name" value="pyrC_multi"/>
    <property type="match status" value="1"/>
</dbReference>
<dbReference type="SUPFAM" id="SSF51338">
    <property type="entry name" value="Composite domain of metallo-dependent hydrolases"/>
    <property type="match status" value="1"/>
</dbReference>
<dbReference type="GO" id="GO:0004038">
    <property type="term" value="F:allantoinase activity"/>
    <property type="evidence" value="ECO:0007669"/>
    <property type="project" value="TreeGrafter"/>
</dbReference>
<feature type="domain" description="Amidohydrolase-related" evidence="2">
    <location>
        <begin position="269"/>
        <end position="405"/>
    </location>
</feature>
<dbReference type="STRING" id="1635173.WH52_09740"/>
<dbReference type="InterPro" id="IPR011059">
    <property type="entry name" value="Metal-dep_hydrolase_composite"/>
</dbReference>
<dbReference type="InterPro" id="IPR004722">
    <property type="entry name" value="DHOase"/>
</dbReference>
<dbReference type="CDD" id="cd01317">
    <property type="entry name" value="DHOase_IIa"/>
    <property type="match status" value="1"/>
</dbReference>
<dbReference type="GO" id="GO:0005737">
    <property type="term" value="C:cytoplasm"/>
    <property type="evidence" value="ECO:0007669"/>
    <property type="project" value="TreeGrafter"/>
</dbReference>
<dbReference type="AlphaFoldDB" id="A0A1Y2PB83"/>
<dbReference type="Pfam" id="PF01979">
    <property type="entry name" value="Amidohydro_1"/>
    <property type="match status" value="1"/>
</dbReference>
<sequence length="440" mass="48286">MVFSLSHCIFAVRNFDYKILQTMTTLLKSATIIDKSSPFHKQTKDILIENGVIQKIDDTINPSENTQIIELENLHISTGWFDTSASFGEPGYEERETIANGLTAAAKSGFTAVAVNPNTQPIVDNKAAIEFLKNKATFSATELYPIGALTQESKGIEMAELYDMQQSGAIAFGDYNKPISNDNLLKVALLYAQIFDGLVLSFPKNKSIAGDGIAHEGVNATRLGLKGIPALAEELQIARDLFLLEYTGGKLHIPTISTKKSVELIKEAKSKELNVTCSVAVHNLVLTDKELIGFDANTKVTPPLRTQEDVNALVEGVKNGVIDIITSDHNPIDVEYKKVEFAIAKNGTIGLESAFSALNTVLDTETIVECLTTKPKNRFNINTESINEGEKVNITLFNPNGTFTFTEDHIYSTSKNSIFLDKELKGKVYGIFNKNQLILN</sequence>
<evidence type="ECO:0000313" key="4">
    <source>
        <dbReference type="EMBL" id="OSY87702.1"/>
    </source>
</evidence>
<dbReference type="GO" id="GO:0004151">
    <property type="term" value="F:dihydroorotase activity"/>
    <property type="evidence" value="ECO:0007669"/>
    <property type="project" value="InterPro"/>
</dbReference>
<dbReference type="Pfam" id="PF12890">
    <property type="entry name" value="DHOase"/>
    <property type="match status" value="1"/>
</dbReference>
<dbReference type="InterPro" id="IPR032466">
    <property type="entry name" value="Metal_Hydrolase"/>
</dbReference>
<dbReference type="SUPFAM" id="SSF51556">
    <property type="entry name" value="Metallo-dependent hydrolases"/>
    <property type="match status" value="1"/>
</dbReference>
<name>A0A1Y2PB83_9FLAO</name>
<evidence type="ECO:0000259" key="2">
    <source>
        <dbReference type="Pfam" id="PF01979"/>
    </source>
</evidence>
<dbReference type="Proteomes" id="UP000194221">
    <property type="component" value="Unassembled WGS sequence"/>
</dbReference>
<dbReference type="PANTHER" id="PTHR43668:SF2">
    <property type="entry name" value="ALLANTOINASE"/>
    <property type="match status" value="1"/>
</dbReference>